<accession>A0A1V4SWE3</accession>
<keyword evidence="1" id="KW-0472">Membrane</keyword>
<dbReference type="EMBL" id="LTAY01000037">
    <property type="protein sequence ID" value="OPX47876.1"/>
    <property type="molecule type" value="Genomic_DNA"/>
</dbReference>
<proteinExistence type="predicted"/>
<organism evidence="2 3">
    <name type="scientific">Clostridium thermobutyricum DSM 4928</name>
    <dbReference type="NCBI Taxonomy" id="1121339"/>
    <lineage>
        <taxon>Bacteria</taxon>
        <taxon>Bacillati</taxon>
        <taxon>Bacillota</taxon>
        <taxon>Clostridia</taxon>
        <taxon>Eubacteriales</taxon>
        <taxon>Clostridiaceae</taxon>
        <taxon>Clostridium</taxon>
    </lineage>
</organism>
<evidence type="ECO:0000256" key="1">
    <source>
        <dbReference type="SAM" id="Phobius"/>
    </source>
</evidence>
<dbReference type="AlphaFoldDB" id="A0A1V4SWE3"/>
<evidence type="ECO:0000313" key="2">
    <source>
        <dbReference type="EMBL" id="OPX47876.1"/>
    </source>
</evidence>
<dbReference type="Proteomes" id="UP000191448">
    <property type="component" value="Unassembled WGS sequence"/>
</dbReference>
<comment type="caution">
    <text evidence="2">The sequence shown here is derived from an EMBL/GenBank/DDBJ whole genome shotgun (WGS) entry which is preliminary data.</text>
</comment>
<dbReference type="InterPro" id="IPR038503">
    <property type="entry name" value="SpoIIIAH_sf"/>
</dbReference>
<protein>
    <submittedName>
        <fullName evidence="2">SpoIIIAH-like protein</fullName>
    </submittedName>
</protein>
<feature type="transmembrane region" description="Helical" evidence="1">
    <location>
        <begin position="6"/>
        <end position="24"/>
    </location>
</feature>
<keyword evidence="1" id="KW-0812">Transmembrane</keyword>
<dbReference type="Pfam" id="PF12685">
    <property type="entry name" value="SpoIIIAH"/>
    <property type="match status" value="1"/>
</dbReference>
<sequence>MSTKQFGIIFTLAGLIICVGLLSIKLNSEGLKSPEDLAAAALEGETAEKDTEVNEKEDDFFYTARSERQQKDAEVVANLKAAVEDKNTAADVKKNAQNELLRKTKSKDNENRIEINIKNKGFSDAICYIEGDKAKIYVKGESINQDQSREIKEVVQNVAGITNLSIEVKK</sequence>
<dbReference type="OrthoDB" id="1707181at2"/>
<reference evidence="2 3" key="1">
    <citation type="submission" date="2016-02" db="EMBL/GenBank/DDBJ databases">
        <title>Genome sequence of Clostridium thermobutyricum DSM 4928.</title>
        <authorList>
            <person name="Poehlein A."/>
            <person name="Daniel R."/>
        </authorList>
    </citation>
    <scope>NUCLEOTIDE SEQUENCE [LARGE SCALE GENOMIC DNA]</scope>
    <source>
        <strain evidence="2 3">DSM 4928</strain>
    </source>
</reference>
<name>A0A1V4SWE3_9CLOT</name>
<gene>
    <name evidence="2" type="ORF">CLTHE_14470</name>
</gene>
<dbReference type="Gene3D" id="1.10.287.4300">
    <property type="entry name" value="Stage III sporulation protein AH-like"/>
    <property type="match status" value="1"/>
</dbReference>
<dbReference type="InterPro" id="IPR024232">
    <property type="entry name" value="SpoIIIAH"/>
</dbReference>
<evidence type="ECO:0000313" key="3">
    <source>
        <dbReference type="Proteomes" id="UP000191448"/>
    </source>
</evidence>
<keyword evidence="1" id="KW-1133">Transmembrane helix</keyword>
<dbReference type="RefSeq" id="WP_002597719.1">
    <property type="nucleotide sequence ID" value="NZ_LTAY01000037.1"/>
</dbReference>